<gene>
    <name evidence="2" type="ORF">KCH_19510</name>
</gene>
<dbReference type="RefSeq" id="WP_035861165.1">
    <property type="nucleotide sequence ID" value="NZ_KK853997.1"/>
</dbReference>
<accession>A0A066Z1L8</accession>
<evidence type="ECO:0000256" key="1">
    <source>
        <dbReference type="SAM" id="Phobius"/>
    </source>
</evidence>
<evidence type="ECO:0000313" key="2">
    <source>
        <dbReference type="EMBL" id="KDN86134.1"/>
    </source>
</evidence>
<sequence>MERSDRSRAVAGLLGAALGAGLGLAVLLSAWGVLALAGDGAFPSGLVFLVLLPVGGTLRPLWDRRPVNRRPALLVALSLFLLLAADALVLGADSAGEQSPAGLLLGVLLGVLLSGAVLGALAGEPAEEPGRHWLRFTGRGRCFHLAVHGALLALLAATAAVVAAFG</sequence>
<keyword evidence="1" id="KW-0812">Transmembrane</keyword>
<feature type="transmembrane region" description="Helical" evidence="1">
    <location>
        <begin position="143"/>
        <end position="165"/>
    </location>
</feature>
<feature type="transmembrane region" description="Helical" evidence="1">
    <location>
        <begin position="73"/>
        <end position="91"/>
    </location>
</feature>
<protein>
    <submittedName>
        <fullName evidence="2">Uncharacterized protein</fullName>
    </submittedName>
</protein>
<comment type="caution">
    <text evidence="2">The sequence shown here is derived from an EMBL/GenBank/DDBJ whole genome shotgun (WGS) entry which is preliminary data.</text>
</comment>
<keyword evidence="3" id="KW-1185">Reference proteome</keyword>
<feature type="transmembrane region" description="Helical" evidence="1">
    <location>
        <begin position="12"/>
        <end position="34"/>
    </location>
</feature>
<proteinExistence type="predicted"/>
<evidence type="ECO:0000313" key="3">
    <source>
        <dbReference type="Proteomes" id="UP000027178"/>
    </source>
</evidence>
<keyword evidence="1" id="KW-0472">Membrane</keyword>
<organism evidence="2 3">
    <name type="scientific">Kitasatospora cheerisanensis KCTC 2395</name>
    <dbReference type="NCBI Taxonomy" id="1348663"/>
    <lineage>
        <taxon>Bacteria</taxon>
        <taxon>Bacillati</taxon>
        <taxon>Actinomycetota</taxon>
        <taxon>Actinomycetes</taxon>
        <taxon>Kitasatosporales</taxon>
        <taxon>Streptomycetaceae</taxon>
        <taxon>Kitasatospora</taxon>
    </lineage>
</organism>
<dbReference type="PATRIC" id="fig|1348663.4.peg.1883"/>
<dbReference type="eggNOG" id="ENOG50320V2">
    <property type="taxonomic scope" value="Bacteria"/>
</dbReference>
<feature type="transmembrane region" description="Helical" evidence="1">
    <location>
        <begin position="40"/>
        <end position="61"/>
    </location>
</feature>
<reference evidence="2 3" key="1">
    <citation type="submission" date="2014-05" db="EMBL/GenBank/DDBJ databases">
        <title>Draft Genome Sequence of Kitasatospora cheerisanensis KCTC 2395.</title>
        <authorList>
            <person name="Nam D.H."/>
        </authorList>
    </citation>
    <scope>NUCLEOTIDE SEQUENCE [LARGE SCALE GENOMIC DNA]</scope>
    <source>
        <strain evidence="2 3">KCTC 2395</strain>
    </source>
</reference>
<dbReference type="EMBL" id="JNBY01000073">
    <property type="protein sequence ID" value="KDN86134.1"/>
    <property type="molecule type" value="Genomic_DNA"/>
</dbReference>
<dbReference type="Proteomes" id="UP000027178">
    <property type="component" value="Unassembled WGS sequence"/>
</dbReference>
<keyword evidence="1" id="KW-1133">Transmembrane helix</keyword>
<dbReference type="AlphaFoldDB" id="A0A066Z1L8"/>
<name>A0A066Z1L8_9ACTN</name>
<feature type="transmembrane region" description="Helical" evidence="1">
    <location>
        <begin position="103"/>
        <end position="122"/>
    </location>
</feature>
<dbReference type="HOGENOM" id="CLU_1600517_0_0_11"/>